<dbReference type="InterPro" id="IPR035907">
    <property type="entry name" value="Hppk_sf"/>
</dbReference>
<keyword evidence="8" id="KW-0067">ATP-binding</keyword>
<organism evidence="14 15">
    <name type="scientific">Ruficoccus amylovorans</name>
    <dbReference type="NCBI Taxonomy" id="1804625"/>
    <lineage>
        <taxon>Bacteria</taxon>
        <taxon>Pseudomonadati</taxon>
        <taxon>Verrucomicrobiota</taxon>
        <taxon>Opitutia</taxon>
        <taxon>Puniceicoccales</taxon>
        <taxon>Cerasicoccaceae</taxon>
        <taxon>Ruficoccus</taxon>
    </lineage>
</organism>
<evidence type="ECO:0000256" key="6">
    <source>
        <dbReference type="ARBA" id="ARBA00022741"/>
    </source>
</evidence>
<keyword evidence="7 14" id="KW-0418">Kinase</keyword>
<evidence type="ECO:0000256" key="5">
    <source>
        <dbReference type="ARBA" id="ARBA00022679"/>
    </source>
</evidence>
<evidence type="ECO:0000313" key="15">
    <source>
        <dbReference type="Proteomes" id="UP000546464"/>
    </source>
</evidence>
<evidence type="ECO:0000256" key="11">
    <source>
        <dbReference type="ARBA" id="ARBA00029766"/>
    </source>
</evidence>
<evidence type="ECO:0000259" key="13">
    <source>
        <dbReference type="Pfam" id="PF01288"/>
    </source>
</evidence>
<evidence type="ECO:0000256" key="10">
    <source>
        <dbReference type="ARBA" id="ARBA00029409"/>
    </source>
</evidence>
<dbReference type="GO" id="GO:0046654">
    <property type="term" value="P:tetrahydrofolate biosynthetic process"/>
    <property type="evidence" value="ECO:0007669"/>
    <property type="project" value="UniProtKB-UniPathway"/>
</dbReference>
<reference evidence="14 15" key="1">
    <citation type="submission" date="2020-07" db="EMBL/GenBank/DDBJ databases">
        <authorList>
            <person name="Feng X."/>
        </authorList>
    </citation>
    <scope>NUCLEOTIDE SEQUENCE [LARGE SCALE GENOMIC DNA]</scope>
    <source>
        <strain evidence="14 15">JCM31066</strain>
    </source>
</reference>
<evidence type="ECO:0000256" key="12">
    <source>
        <dbReference type="ARBA" id="ARBA00033413"/>
    </source>
</evidence>
<gene>
    <name evidence="14" type="primary">folK</name>
    <name evidence="14" type="ORF">H5P28_17515</name>
</gene>
<dbReference type="EMBL" id="JACHVB010000060">
    <property type="protein sequence ID" value="MBC2596069.1"/>
    <property type="molecule type" value="Genomic_DNA"/>
</dbReference>
<evidence type="ECO:0000256" key="8">
    <source>
        <dbReference type="ARBA" id="ARBA00022840"/>
    </source>
</evidence>
<dbReference type="SUPFAM" id="SSF55083">
    <property type="entry name" value="6-hydroxymethyl-7,8-dihydropterin pyrophosphokinase, HPPK"/>
    <property type="match status" value="1"/>
</dbReference>
<protein>
    <recommendedName>
        <fullName evidence="4">2-amino-4-hydroxy-6-hydroxymethyldihydropteridine pyrophosphokinase</fullName>
        <ecNumber evidence="3">2.7.6.3</ecNumber>
    </recommendedName>
    <alternativeName>
        <fullName evidence="11">6-hydroxymethyl-7,8-dihydropterin pyrophosphokinase</fullName>
    </alternativeName>
    <alternativeName>
        <fullName evidence="12">7,8-dihydro-6-hydroxymethylpterin-pyrophosphokinase</fullName>
    </alternativeName>
</protein>
<dbReference type="Proteomes" id="UP000546464">
    <property type="component" value="Unassembled WGS sequence"/>
</dbReference>
<dbReference type="CDD" id="cd00483">
    <property type="entry name" value="HPPK"/>
    <property type="match status" value="1"/>
</dbReference>
<evidence type="ECO:0000256" key="7">
    <source>
        <dbReference type="ARBA" id="ARBA00022777"/>
    </source>
</evidence>
<dbReference type="RefSeq" id="WP_185676985.1">
    <property type="nucleotide sequence ID" value="NZ_JACHVB010000060.1"/>
</dbReference>
<dbReference type="GO" id="GO:0005524">
    <property type="term" value="F:ATP binding"/>
    <property type="evidence" value="ECO:0007669"/>
    <property type="project" value="UniProtKB-KW"/>
</dbReference>
<sequence>MNAARQAILGLGSNLGDRAQLLASARRALAALPGTRLLGASPVYETEPVGYADQPLFLNQVAAVETTLAPRELLLACLQIEREHGRERDIPNGPRTLDIDLLFYADECLDEPGLVLPHPRWRERAFVVAPLADLLADGALAGEARWASLRREVLGLPRSEGVNRRDDIEL</sequence>
<dbReference type="InterPro" id="IPR000550">
    <property type="entry name" value="Hppk"/>
</dbReference>
<comment type="caution">
    <text evidence="14">The sequence shown here is derived from an EMBL/GenBank/DDBJ whole genome shotgun (WGS) entry which is preliminary data.</text>
</comment>
<comment type="similarity">
    <text evidence="2">Belongs to the HPPK family.</text>
</comment>
<dbReference type="EC" id="2.7.6.3" evidence="3"/>
<feature type="domain" description="7,8-dihydro-6-hydroxymethylpterin-pyrophosphokinase" evidence="13">
    <location>
        <begin position="9"/>
        <end position="134"/>
    </location>
</feature>
<evidence type="ECO:0000256" key="9">
    <source>
        <dbReference type="ARBA" id="ARBA00022909"/>
    </source>
</evidence>
<comment type="function">
    <text evidence="10">Catalyzes the transfer of pyrophosphate from adenosine triphosphate (ATP) to 6-hydroxymethyl-7,8-dihydropterin, an enzymatic step in folate biosynthesis pathway.</text>
</comment>
<evidence type="ECO:0000256" key="3">
    <source>
        <dbReference type="ARBA" id="ARBA00013253"/>
    </source>
</evidence>
<dbReference type="UniPathway" id="UPA00077">
    <property type="reaction ID" value="UER00155"/>
</dbReference>
<dbReference type="Gene3D" id="3.30.70.560">
    <property type="entry name" value="7,8-Dihydro-6-hydroxymethylpterin-pyrophosphokinase HPPK"/>
    <property type="match status" value="1"/>
</dbReference>
<dbReference type="AlphaFoldDB" id="A0A842HI87"/>
<dbReference type="PANTHER" id="PTHR43071:SF1">
    <property type="entry name" value="2-AMINO-4-HYDROXY-6-HYDROXYMETHYLDIHYDROPTERIDINE PYROPHOSPHOKINASE"/>
    <property type="match status" value="1"/>
</dbReference>
<evidence type="ECO:0000256" key="4">
    <source>
        <dbReference type="ARBA" id="ARBA00016218"/>
    </source>
</evidence>
<comment type="pathway">
    <text evidence="1">Cofactor biosynthesis; tetrahydrofolate biosynthesis; 2-amino-4-hydroxy-6-hydroxymethyl-7,8-dihydropteridine diphosphate from 7,8-dihydroneopterin triphosphate: step 4/4.</text>
</comment>
<dbReference type="GO" id="GO:0016301">
    <property type="term" value="F:kinase activity"/>
    <property type="evidence" value="ECO:0007669"/>
    <property type="project" value="UniProtKB-KW"/>
</dbReference>
<dbReference type="NCBIfam" id="TIGR01498">
    <property type="entry name" value="folK"/>
    <property type="match status" value="1"/>
</dbReference>
<keyword evidence="15" id="KW-1185">Reference proteome</keyword>
<evidence type="ECO:0000313" key="14">
    <source>
        <dbReference type="EMBL" id="MBC2596069.1"/>
    </source>
</evidence>
<dbReference type="GO" id="GO:0003848">
    <property type="term" value="F:2-amino-4-hydroxy-6-hydroxymethyldihydropteridine diphosphokinase activity"/>
    <property type="evidence" value="ECO:0007669"/>
    <property type="project" value="UniProtKB-EC"/>
</dbReference>
<accession>A0A842HI87</accession>
<keyword evidence="6" id="KW-0547">Nucleotide-binding</keyword>
<proteinExistence type="inferred from homology"/>
<name>A0A842HI87_9BACT</name>
<dbReference type="GO" id="GO:0046656">
    <property type="term" value="P:folic acid biosynthetic process"/>
    <property type="evidence" value="ECO:0007669"/>
    <property type="project" value="UniProtKB-KW"/>
</dbReference>
<evidence type="ECO:0000256" key="1">
    <source>
        <dbReference type="ARBA" id="ARBA00005051"/>
    </source>
</evidence>
<keyword evidence="5 14" id="KW-0808">Transferase</keyword>
<dbReference type="Pfam" id="PF01288">
    <property type="entry name" value="HPPK"/>
    <property type="match status" value="1"/>
</dbReference>
<dbReference type="PANTHER" id="PTHR43071">
    <property type="entry name" value="2-AMINO-4-HYDROXY-6-HYDROXYMETHYLDIHYDROPTERIDINE PYROPHOSPHOKINASE"/>
    <property type="match status" value="1"/>
</dbReference>
<keyword evidence="9" id="KW-0289">Folate biosynthesis</keyword>
<evidence type="ECO:0000256" key="2">
    <source>
        <dbReference type="ARBA" id="ARBA00005810"/>
    </source>
</evidence>